<dbReference type="GO" id="GO:0003700">
    <property type="term" value="F:DNA-binding transcription factor activity"/>
    <property type="evidence" value="ECO:0007669"/>
    <property type="project" value="TreeGrafter"/>
</dbReference>
<evidence type="ECO:0000313" key="5">
    <source>
        <dbReference type="EMBL" id="SNT47646.1"/>
    </source>
</evidence>
<gene>
    <name evidence="5" type="ORF">SAMN05421812_1075</name>
</gene>
<dbReference type="AlphaFoldDB" id="A0A239MY53"/>
<dbReference type="CDD" id="cd06288">
    <property type="entry name" value="PBP1_sucrose_transcription_regulator"/>
    <property type="match status" value="1"/>
</dbReference>
<dbReference type="PROSITE" id="PS00356">
    <property type="entry name" value="HTH_LACI_1"/>
    <property type="match status" value="1"/>
</dbReference>
<organism evidence="5 6">
    <name type="scientific">Asanoa hainanensis</name>
    <dbReference type="NCBI Taxonomy" id="560556"/>
    <lineage>
        <taxon>Bacteria</taxon>
        <taxon>Bacillati</taxon>
        <taxon>Actinomycetota</taxon>
        <taxon>Actinomycetes</taxon>
        <taxon>Micromonosporales</taxon>
        <taxon>Micromonosporaceae</taxon>
        <taxon>Asanoa</taxon>
    </lineage>
</organism>
<keyword evidence="6" id="KW-1185">Reference proteome</keyword>
<dbReference type="InterPro" id="IPR028082">
    <property type="entry name" value="Peripla_BP_I"/>
</dbReference>
<dbReference type="InterPro" id="IPR000843">
    <property type="entry name" value="HTH_LacI"/>
</dbReference>
<dbReference type="CDD" id="cd01392">
    <property type="entry name" value="HTH_LacI"/>
    <property type="match status" value="1"/>
</dbReference>
<accession>A0A239MY53</accession>
<dbReference type="SUPFAM" id="SSF53822">
    <property type="entry name" value="Periplasmic binding protein-like I"/>
    <property type="match status" value="1"/>
</dbReference>
<dbReference type="PROSITE" id="PS50932">
    <property type="entry name" value="HTH_LACI_2"/>
    <property type="match status" value="1"/>
</dbReference>
<dbReference type="InterPro" id="IPR010982">
    <property type="entry name" value="Lambda_DNA-bd_dom_sf"/>
</dbReference>
<keyword evidence="2" id="KW-0238">DNA-binding</keyword>
<dbReference type="Pfam" id="PF13377">
    <property type="entry name" value="Peripla_BP_3"/>
    <property type="match status" value="1"/>
</dbReference>
<dbReference type="Pfam" id="PF00356">
    <property type="entry name" value="LacI"/>
    <property type="match status" value="1"/>
</dbReference>
<evidence type="ECO:0000256" key="1">
    <source>
        <dbReference type="ARBA" id="ARBA00023015"/>
    </source>
</evidence>
<name>A0A239MY53_9ACTN</name>
<keyword evidence="1" id="KW-0805">Transcription regulation</keyword>
<dbReference type="SUPFAM" id="SSF47413">
    <property type="entry name" value="lambda repressor-like DNA-binding domains"/>
    <property type="match status" value="1"/>
</dbReference>
<dbReference type="Proteomes" id="UP000198362">
    <property type="component" value="Unassembled WGS sequence"/>
</dbReference>
<dbReference type="Gene3D" id="3.40.50.2300">
    <property type="match status" value="2"/>
</dbReference>
<dbReference type="PANTHER" id="PTHR30146">
    <property type="entry name" value="LACI-RELATED TRANSCRIPTIONAL REPRESSOR"/>
    <property type="match status" value="1"/>
</dbReference>
<proteinExistence type="predicted"/>
<sequence>MARQSGRSATLSDVARLAGVSTATASKALNERAEVAPATRERVLKAAEVLAFQPNVLARGLMSGRTGTIGLLTDELGGRFSIPILLGVENTVGNEMMSVLLCDARGDAIRRRHYLRTLLARSVDGLIVVGESNDLRPSLVDEVAVPVVYAYGESDNPDDLSIISDDRHGATLAAEHLLAQGRQAIGHITGEPTYRAARERASALGEVLERAGQPIVGGAMFGDWTQRWARHAARTLLAAHPGLDAIFCGSDQLAVGVTDTLNQMGVRIPDDVALVGYDNWEAFSAQSNPPLTTIDTNLQDIGAAAAKHLFDALGGEATSGVIRHPTRLVVRESTGPRTTGRATSGPTV</sequence>
<protein>
    <submittedName>
        <fullName evidence="5">LacI family transcriptional regulator</fullName>
    </submittedName>
</protein>
<dbReference type="GO" id="GO:0000976">
    <property type="term" value="F:transcription cis-regulatory region binding"/>
    <property type="evidence" value="ECO:0007669"/>
    <property type="project" value="TreeGrafter"/>
</dbReference>
<evidence type="ECO:0000313" key="6">
    <source>
        <dbReference type="Proteomes" id="UP000198362"/>
    </source>
</evidence>
<evidence type="ECO:0000256" key="3">
    <source>
        <dbReference type="ARBA" id="ARBA00023163"/>
    </source>
</evidence>
<evidence type="ECO:0000259" key="4">
    <source>
        <dbReference type="PROSITE" id="PS50932"/>
    </source>
</evidence>
<dbReference type="SMART" id="SM00354">
    <property type="entry name" value="HTH_LACI"/>
    <property type="match status" value="1"/>
</dbReference>
<dbReference type="EMBL" id="FZPH01000007">
    <property type="protein sequence ID" value="SNT47646.1"/>
    <property type="molecule type" value="Genomic_DNA"/>
</dbReference>
<dbReference type="InterPro" id="IPR046335">
    <property type="entry name" value="LacI/GalR-like_sensor"/>
</dbReference>
<feature type="domain" description="HTH lacI-type" evidence="4">
    <location>
        <begin position="9"/>
        <end position="63"/>
    </location>
</feature>
<keyword evidence="3" id="KW-0804">Transcription</keyword>
<dbReference type="Gene3D" id="1.10.260.40">
    <property type="entry name" value="lambda repressor-like DNA-binding domains"/>
    <property type="match status" value="1"/>
</dbReference>
<reference evidence="5 6" key="1">
    <citation type="submission" date="2017-06" db="EMBL/GenBank/DDBJ databases">
        <authorList>
            <person name="Kim H.J."/>
            <person name="Triplett B.A."/>
        </authorList>
    </citation>
    <scope>NUCLEOTIDE SEQUENCE [LARGE SCALE GENOMIC DNA]</scope>
    <source>
        <strain evidence="5 6">CGMCC 4.5593</strain>
    </source>
</reference>
<dbReference type="PANTHER" id="PTHR30146:SF109">
    <property type="entry name" value="HTH-TYPE TRANSCRIPTIONAL REGULATOR GALS"/>
    <property type="match status" value="1"/>
</dbReference>
<evidence type="ECO:0000256" key="2">
    <source>
        <dbReference type="ARBA" id="ARBA00023125"/>
    </source>
</evidence>
<dbReference type="OrthoDB" id="3467214at2"/>